<gene>
    <name evidence="1" type="ORF">Vbra_17780</name>
</gene>
<evidence type="ECO:0000313" key="1">
    <source>
        <dbReference type="EMBL" id="CEM28692.1"/>
    </source>
</evidence>
<sequence>MSINKGHNFDVKLFGFSCGGISASRIRDAEPFHLTVNFDGSCGFQTEAVTGVEPHWTCSRRFAYQTSSIDTLTTKYLSISCADGAAVVGEASVDLRTLATGPTRYSLTLKDGQKAMGTVRFTCVMEMKTSVAITVKNLFLSCSKAMGASIRVVPSMASSLDFSFPYSAEGHWRGDRTVIVDTALWGLLRADMEEHLLFYALDRDGFVVATAKVAFCEHFSMDGTAAFRVPLAPTSAVSGHLSGELEYQNCPPLAQLAGGIYCDRPAPIVHGGYRLVANLPYPPGLQEAPPVLSSPAHFLPLHDTPDAMLQLQLQQGDNRQELPLDVRVVGTCRQPCCLSDAEVSVADLRQHLHKAMEANNLGQAFACGEAAGG</sequence>
<keyword evidence="2" id="KW-1185">Reference proteome</keyword>
<proteinExistence type="predicted"/>
<dbReference type="Proteomes" id="UP000041254">
    <property type="component" value="Unassembled WGS sequence"/>
</dbReference>
<reference evidence="1 2" key="1">
    <citation type="submission" date="2014-11" db="EMBL/GenBank/DDBJ databases">
        <authorList>
            <person name="Zhu J."/>
            <person name="Qi W."/>
            <person name="Song R."/>
        </authorList>
    </citation>
    <scope>NUCLEOTIDE SEQUENCE [LARGE SCALE GENOMIC DNA]</scope>
</reference>
<accession>A0A0G4GGE3</accession>
<dbReference type="AlphaFoldDB" id="A0A0G4GGE3"/>
<dbReference type="PhylomeDB" id="A0A0G4GGE3"/>
<dbReference type="EMBL" id="CDMY01000656">
    <property type="protein sequence ID" value="CEM28692.1"/>
    <property type="molecule type" value="Genomic_DNA"/>
</dbReference>
<dbReference type="VEuPathDB" id="CryptoDB:Vbra_17780"/>
<evidence type="ECO:0000313" key="2">
    <source>
        <dbReference type="Proteomes" id="UP000041254"/>
    </source>
</evidence>
<protein>
    <recommendedName>
        <fullName evidence="3">C2 domain-containing protein</fullName>
    </recommendedName>
</protein>
<evidence type="ECO:0008006" key="3">
    <source>
        <dbReference type="Google" id="ProtNLM"/>
    </source>
</evidence>
<dbReference type="OrthoDB" id="3045089at2759"/>
<organism evidence="1 2">
    <name type="scientific">Vitrella brassicaformis (strain CCMP3155)</name>
    <dbReference type="NCBI Taxonomy" id="1169540"/>
    <lineage>
        <taxon>Eukaryota</taxon>
        <taxon>Sar</taxon>
        <taxon>Alveolata</taxon>
        <taxon>Colpodellida</taxon>
        <taxon>Vitrellaceae</taxon>
        <taxon>Vitrella</taxon>
    </lineage>
</organism>
<dbReference type="InParanoid" id="A0A0G4GGE3"/>
<name>A0A0G4GGE3_VITBC</name>